<accession>X1SEV9</accession>
<sequence>SGTAKVLIYTGSAAQTTQSILEDLLQTHAGLTAGDMDIGSASVFNYNLGFTEKRIHYALAKVAEASEGYLWTDHAGKLRFTYDVDILGLTSGFEATGSHNLNLSTNYDMRELTNKVIVRYMTGTDKYVQSQSVAAKGRTRIVANETILSQPKAESVAQKLQKRYDRDVPAITLDGVWLPSIDINDTVNFTESNVGLTLDPYEVYHIREDITNLRSKISLVKKIMGVKFGYVGSDGADANPVTTWANGDWSENSGRFAFVAYDTATAVDPAFDNEGNDNGTVDG</sequence>
<evidence type="ECO:0000313" key="1">
    <source>
        <dbReference type="EMBL" id="GAI91463.1"/>
    </source>
</evidence>
<reference evidence="1" key="1">
    <citation type="journal article" date="2014" name="Front. Microbiol.">
        <title>High frequency of phylogenetically diverse reductive dehalogenase-homologous genes in deep subseafloor sedimentary metagenomes.</title>
        <authorList>
            <person name="Kawai M."/>
            <person name="Futagami T."/>
            <person name="Toyoda A."/>
            <person name="Takaki Y."/>
            <person name="Nishi S."/>
            <person name="Hori S."/>
            <person name="Arai W."/>
            <person name="Tsubouchi T."/>
            <person name="Morono Y."/>
            <person name="Uchiyama I."/>
            <person name="Ito T."/>
            <person name="Fujiyama A."/>
            <person name="Inagaki F."/>
            <person name="Takami H."/>
        </authorList>
    </citation>
    <scope>NUCLEOTIDE SEQUENCE</scope>
    <source>
        <strain evidence="1">Expedition CK06-06</strain>
    </source>
</reference>
<name>X1SEV9_9ZZZZ</name>
<dbReference type="AlphaFoldDB" id="X1SEV9"/>
<organism evidence="1">
    <name type="scientific">marine sediment metagenome</name>
    <dbReference type="NCBI Taxonomy" id="412755"/>
    <lineage>
        <taxon>unclassified sequences</taxon>
        <taxon>metagenomes</taxon>
        <taxon>ecological metagenomes</taxon>
    </lineage>
</organism>
<comment type="caution">
    <text evidence="1">The sequence shown here is derived from an EMBL/GenBank/DDBJ whole genome shotgun (WGS) entry which is preliminary data.</text>
</comment>
<feature type="non-terminal residue" evidence="1">
    <location>
        <position position="1"/>
    </location>
</feature>
<protein>
    <submittedName>
        <fullName evidence="1">Uncharacterized protein</fullName>
    </submittedName>
</protein>
<feature type="non-terminal residue" evidence="1">
    <location>
        <position position="283"/>
    </location>
</feature>
<dbReference type="EMBL" id="BARW01016473">
    <property type="protein sequence ID" value="GAI91463.1"/>
    <property type="molecule type" value="Genomic_DNA"/>
</dbReference>
<gene>
    <name evidence="1" type="ORF">S12H4_28682</name>
</gene>
<proteinExistence type="predicted"/>